<dbReference type="Proteomes" id="UP000289734">
    <property type="component" value="Unassembled WGS sequence"/>
</dbReference>
<proteinExistence type="predicted"/>
<dbReference type="AlphaFoldDB" id="A0A4Q1L103"/>
<evidence type="ECO:0000313" key="3">
    <source>
        <dbReference type="Proteomes" id="UP000289734"/>
    </source>
</evidence>
<comment type="caution">
    <text evidence="2">The sequence shown here is derived from an EMBL/GenBank/DDBJ whole genome shotgun (WGS) entry which is preliminary data.</text>
</comment>
<feature type="signal peptide" evidence="1">
    <location>
        <begin position="1"/>
        <end position="18"/>
    </location>
</feature>
<protein>
    <submittedName>
        <fullName evidence="2">Uncharacterized protein</fullName>
    </submittedName>
</protein>
<accession>A0A4Q1L103</accession>
<organism evidence="2 3">
    <name type="scientific">Flavobacterium piscinae</name>
    <dbReference type="NCBI Taxonomy" id="2506424"/>
    <lineage>
        <taxon>Bacteria</taxon>
        <taxon>Pseudomonadati</taxon>
        <taxon>Bacteroidota</taxon>
        <taxon>Flavobacteriia</taxon>
        <taxon>Flavobacteriales</taxon>
        <taxon>Flavobacteriaceae</taxon>
        <taxon>Flavobacterium</taxon>
    </lineage>
</organism>
<gene>
    <name evidence="2" type="ORF">EQG68_00225</name>
</gene>
<dbReference type="EMBL" id="SBKQ01000001">
    <property type="protein sequence ID" value="RXR35354.1"/>
    <property type="molecule type" value="Genomic_DNA"/>
</dbReference>
<keyword evidence="3" id="KW-1185">Reference proteome</keyword>
<dbReference type="RefSeq" id="WP_129462779.1">
    <property type="nucleotide sequence ID" value="NZ_SBKQ01000001.1"/>
</dbReference>
<dbReference type="OrthoDB" id="1362808at2"/>
<reference evidence="3" key="1">
    <citation type="submission" date="2019-01" db="EMBL/GenBank/DDBJ databases">
        <title>Cytophagaceae bacterium strain CAR-16.</title>
        <authorList>
            <person name="Chen W.-M."/>
        </authorList>
    </citation>
    <scope>NUCLEOTIDE SEQUENCE [LARGE SCALE GENOMIC DNA]</scope>
    <source>
        <strain evidence="3">ICH-30</strain>
    </source>
</reference>
<feature type="chain" id="PRO_5020198508" evidence="1">
    <location>
        <begin position="19"/>
        <end position="141"/>
    </location>
</feature>
<name>A0A4Q1L103_9FLAO</name>
<sequence>MKRIIIVIVLFTCFTTQAQTRQSSLKYELTRTNGLEQVGGDLVIVNLNTCPLKDLNKQLLFESQSSSTIFINVNNHGGGNSCVTLIVETQNGTTRIEIPENTELGVHQFLRVKRAFLKIEKTLSDTAITELKSIGEATIWF</sequence>
<keyword evidence="1" id="KW-0732">Signal</keyword>
<evidence type="ECO:0000313" key="2">
    <source>
        <dbReference type="EMBL" id="RXR35354.1"/>
    </source>
</evidence>
<evidence type="ECO:0000256" key="1">
    <source>
        <dbReference type="SAM" id="SignalP"/>
    </source>
</evidence>